<comment type="caution">
    <text evidence="6">The sequence shown here is derived from an EMBL/GenBank/DDBJ whole genome shotgun (WGS) entry which is preliminary data.</text>
</comment>
<evidence type="ECO:0000256" key="2">
    <source>
        <dbReference type="ARBA" id="ARBA00022737"/>
    </source>
</evidence>
<dbReference type="InterPro" id="IPR015943">
    <property type="entry name" value="WD40/YVTN_repeat-like_dom_sf"/>
</dbReference>
<feature type="region of interest" description="Disordered" evidence="4">
    <location>
        <begin position="1095"/>
        <end position="1116"/>
    </location>
</feature>
<gene>
    <name evidence="6" type="ORF">CLO192961_LOCUS88571</name>
</gene>
<dbReference type="InterPro" id="IPR035994">
    <property type="entry name" value="Nucleoside_phosphorylase_sf"/>
</dbReference>
<dbReference type="Proteomes" id="UP000766486">
    <property type="component" value="Unassembled WGS sequence"/>
</dbReference>
<dbReference type="InterPro" id="IPR001680">
    <property type="entry name" value="WD40_rpt"/>
</dbReference>
<dbReference type="SUPFAM" id="SSF50998">
    <property type="entry name" value="Quinoprotein alcohol dehydrogenase-like"/>
    <property type="match status" value="1"/>
</dbReference>
<dbReference type="SMART" id="SM00320">
    <property type="entry name" value="WD40"/>
    <property type="match status" value="11"/>
</dbReference>
<evidence type="ECO:0000313" key="6">
    <source>
        <dbReference type="EMBL" id="VUC22546.1"/>
    </source>
</evidence>
<dbReference type="EMBL" id="CABFNS010000633">
    <property type="protein sequence ID" value="VUC22546.1"/>
    <property type="molecule type" value="Genomic_DNA"/>
</dbReference>
<dbReference type="PROSITE" id="PS00678">
    <property type="entry name" value="WD_REPEATS_1"/>
    <property type="match status" value="1"/>
</dbReference>
<dbReference type="Pfam" id="PF24883">
    <property type="entry name" value="NPHP3_N"/>
    <property type="match status" value="1"/>
</dbReference>
<dbReference type="PROSITE" id="PS50837">
    <property type="entry name" value="NACHT"/>
    <property type="match status" value="1"/>
</dbReference>
<dbReference type="Gene3D" id="2.130.10.10">
    <property type="entry name" value="YVTN repeat-like/Quinoprotein amine dehydrogenase"/>
    <property type="match status" value="3"/>
</dbReference>
<dbReference type="PANTHER" id="PTHR44129">
    <property type="entry name" value="WD REPEAT-CONTAINING PROTEIN POP1"/>
    <property type="match status" value="1"/>
</dbReference>
<dbReference type="Gene3D" id="3.40.50.300">
    <property type="entry name" value="P-loop containing nucleotide triphosphate hydrolases"/>
    <property type="match status" value="1"/>
</dbReference>
<feature type="repeat" description="WD" evidence="3">
    <location>
        <begin position="1233"/>
        <end position="1274"/>
    </location>
</feature>
<reference evidence="6 7" key="1">
    <citation type="submission" date="2019-06" db="EMBL/GenBank/DDBJ databases">
        <authorList>
            <person name="Broberg M."/>
        </authorList>
    </citation>
    <scope>NUCLEOTIDE SEQUENCE [LARGE SCALE GENOMIC DNA]</scope>
</reference>
<feature type="repeat" description="WD" evidence="3">
    <location>
        <begin position="911"/>
        <end position="952"/>
    </location>
</feature>
<evidence type="ECO:0000256" key="1">
    <source>
        <dbReference type="ARBA" id="ARBA00022574"/>
    </source>
</evidence>
<dbReference type="Gene3D" id="3.40.50.1580">
    <property type="entry name" value="Nucleoside phosphorylase domain"/>
    <property type="match status" value="1"/>
</dbReference>
<sequence>MASCPESTSCPSHRQVDYSDCEVAVICALPLEAAAVNAVFDHRCDHGDPPLGKGHGDPNAYSIGVIGQHNVVLAHMPGMGKVSATTAATALRASFPHVKLALVVGVCGCSPLTSEGEEIVLGDVIISTGVVQYDLGRQMPEEFRPRQEPWDIPGRPNVEIRSYLNKLRAGKKLQEHMIRHLETLLLDPELASPGVEHDKLFEPTYRHIVDGKTCDECGCCGTLIPRARHSKKQYPPKVHFGLIASGDKVLKSGRDREDLARKNKVIGFEMEGAGVWDCLPCVIIKGACDYADSHKMKGWQKYAATTAAATLKAFLEDWPSTVPQKALNAQAEASLKQWLAKLRVTDPRDDKTRIEEAKGGLVHGAYQWVINHPDLRRLLDDPGYGLLWIKGDPGKGKTMLLCGIINELKNWSAANHLVYFFCQATDTRLNNATAVLRSLIYMLCKQNLSLAKAIQTEYEEAGAEAFEGLNAWYALQRVFSKIMEDHSLRPVIFVIDALDECQDDLPKLLDLINNNSTNGSVKWILSSRNKLDIEQRLHTLDGKTWLSLELRENAESVSRAVNAYIEHQVTEISDKWGDSSLQEQTKRILRTKAQGTFLWAALVVQELRGATEWDVQEILEDIPTGLDELYERMMLHIDQLKRENPQHCRQVLATVSTTYRPLTLPELGLLSGLRPEIAKNPERIRKLTRMCGSFLTIRDDTVFFVHQSAKDYLDRNATDRLFPSGIAQRHRVIYLYSIDEMTAILRRDIYNARHHGKPIHEIVRPDPDPLNTIRYSCVYWIDHVSDAGVNEYAQTDHDVQTFLKRKYLYWLEALALLGSLSQGIFAISKLLRFIKDNEGGSEFTDILQDMARFIRSHIAVTKAYPLQIYASGLIFTPANSQTRGLFEREEPKWVLTKPRIEGNWDACLQTLEGHRDCITTVAFSPNGRLLASGSKDHTVRVWDADTGNLIHILEGHADDLVHLVAFSPDSLLVASKCRSGKMRLWAANTGKSLHTFDHSGELWSGLFSPDSRLVASESPDHTARLWCTETGKLVQTIEGHRRRTKDKEEDDSRIIPLAYSPNGQLLVLESYSSNAQSVFAGSGVASKFKEQFERLRDTSTDDPVPMPRSSTGLESAALSPDGRLMAFGSENLLDYSIRVWAAETGDLTQRLKGHSDDVTTIAFSPDSLLMASGSWDYTVRLWYAKTDGRVEPLQNQADDIWSIAFSPDGRRAAAVGYQAVQLWNPDTGELIRVLESYDKLTSVAFSPDSKLVASGSRDNTVRIWTADTGILKRELKHGDAALSVVFSPDGQLLASGSQNGLVQLWFTNTGNLRGELLGHEGGVSSVVFSSDGSLIASGSDDRTVRLWACDGGELKLRHTLKGHDGAIKALAFSSDGQLLASGASDNTVRLWSTVTGKLIHELDHHDWIGTVALSPDGRLVASGSDGLNGLIIWLWAADTGLPLGNIDIAATPTALGSDNENKYVLTNTGAILIDTTLDTNTVPSTEIYTLSDAQTGYGISHDGSWITIDNEKVLWLPAEYRPDHSAVSGSNVAIYSASGRVFLMRFDKLLLFQ</sequence>
<dbReference type="PRINTS" id="PR00320">
    <property type="entry name" value="GPROTEINBRPT"/>
</dbReference>
<feature type="repeat" description="WD" evidence="3">
    <location>
        <begin position="1274"/>
        <end position="1305"/>
    </location>
</feature>
<dbReference type="InterPro" id="IPR000845">
    <property type="entry name" value="Nucleoside_phosphorylase_d"/>
</dbReference>
<dbReference type="PROSITE" id="PS50294">
    <property type="entry name" value="WD_REPEATS_REGION"/>
    <property type="match status" value="6"/>
</dbReference>
<feature type="repeat" description="WD" evidence="3">
    <location>
        <begin position="1316"/>
        <end position="1347"/>
    </location>
</feature>
<keyword evidence="1 3" id="KW-0853">WD repeat</keyword>
<dbReference type="Pfam" id="PF00400">
    <property type="entry name" value="WD40"/>
    <property type="match status" value="9"/>
</dbReference>
<dbReference type="SUPFAM" id="SSF50978">
    <property type="entry name" value="WD40 repeat-like"/>
    <property type="match status" value="1"/>
</dbReference>
<dbReference type="SUPFAM" id="SSF53167">
    <property type="entry name" value="Purine and uridine phosphorylases"/>
    <property type="match status" value="1"/>
</dbReference>
<evidence type="ECO:0000259" key="5">
    <source>
        <dbReference type="PROSITE" id="PS50837"/>
    </source>
</evidence>
<dbReference type="PROSITE" id="PS50082">
    <property type="entry name" value="WD_REPEATS_2"/>
    <property type="match status" value="7"/>
</dbReference>
<feature type="repeat" description="WD" evidence="3">
    <location>
        <begin position="995"/>
        <end position="1036"/>
    </location>
</feature>
<dbReference type="CDD" id="cd00200">
    <property type="entry name" value="WD40"/>
    <property type="match status" value="2"/>
</dbReference>
<dbReference type="Pfam" id="PF01048">
    <property type="entry name" value="PNP_UDP_1"/>
    <property type="match status" value="1"/>
</dbReference>
<evidence type="ECO:0000256" key="3">
    <source>
        <dbReference type="PROSITE-ProRule" id="PRU00221"/>
    </source>
</evidence>
<dbReference type="InterPro" id="IPR056884">
    <property type="entry name" value="NPHP3-like_N"/>
</dbReference>
<name>A0ABY6TWV3_BIOOC</name>
<dbReference type="InterPro" id="IPR050349">
    <property type="entry name" value="WD_LIS1/nudF_dynein_reg"/>
</dbReference>
<dbReference type="InterPro" id="IPR036322">
    <property type="entry name" value="WD40_repeat_dom_sf"/>
</dbReference>
<dbReference type="InterPro" id="IPR007111">
    <property type="entry name" value="NACHT_NTPase"/>
</dbReference>
<feature type="domain" description="NACHT" evidence="5">
    <location>
        <begin position="385"/>
        <end position="528"/>
    </location>
</feature>
<dbReference type="SUPFAM" id="SSF52540">
    <property type="entry name" value="P-loop containing nucleoside triphosphate hydrolases"/>
    <property type="match status" value="1"/>
</dbReference>
<proteinExistence type="predicted"/>
<keyword evidence="7" id="KW-1185">Reference proteome</keyword>
<protein>
    <recommendedName>
        <fullName evidence="5">NACHT domain-containing protein</fullName>
    </recommendedName>
</protein>
<accession>A0ABY6TWV3</accession>
<dbReference type="InterPro" id="IPR020472">
    <property type="entry name" value="WD40_PAC1"/>
</dbReference>
<evidence type="ECO:0000313" key="7">
    <source>
        <dbReference type="Proteomes" id="UP000766486"/>
    </source>
</evidence>
<feature type="repeat" description="WD" evidence="3">
    <location>
        <begin position="1151"/>
        <end position="1182"/>
    </location>
</feature>
<dbReference type="InterPro" id="IPR027417">
    <property type="entry name" value="P-loop_NTPase"/>
</dbReference>
<evidence type="ECO:0000256" key="4">
    <source>
        <dbReference type="SAM" id="MobiDB-lite"/>
    </source>
</evidence>
<organism evidence="6 7">
    <name type="scientific">Bionectria ochroleuca</name>
    <name type="common">Gliocladium roseum</name>
    <dbReference type="NCBI Taxonomy" id="29856"/>
    <lineage>
        <taxon>Eukaryota</taxon>
        <taxon>Fungi</taxon>
        <taxon>Dikarya</taxon>
        <taxon>Ascomycota</taxon>
        <taxon>Pezizomycotina</taxon>
        <taxon>Sordariomycetes</taxon>
        <taxon>Hypocreomycetidae</taxon>
        <taxon>Hypocreales</taxon>
        <taxon>Bionectriaceae</taxon>
        <taxon>Clonostachys</taxon>
    </lineage>
</organism>
<keyword evidence="2" id="KW-0677">Repeat</keyword>
<dbReference type="InterPro" id="IPR011047">
    <property type="entry name" value="Quinoprotein_ADH-like_sf"/>
</dbReference>
<dbReference type="InterPro" id="IPR019775">
    <property type="entry name" value="WD40_repeat_CS"/>
</dbReference>
<feature type="repeat" description="WD" evidence="3">
    <location>
        <begin position="1360"/>
        <end position="1401"/>
    </location>
</feature>